<dbReference type="Pfam" id="PF04178">
    <property type="entry name" value="Got1"/>
    <property type="match status" value="1"/>
</dbReference>
<reference evidence="11" key="1">
    <citation type="submission" date="2022-01" db="EMBL/GenBank/DDBJ databases">
        <authorList>
            <person name="Braso-Vives M."/>
        </authorList>
    </citation>
    <scope>NUCLEOTIDE SEQUENCE</scope>
</reference>
<dbReference type="PANTHER" id="PTHR23137:SF36">
    <property type="entry name" value="VESICLE TRANSPORT PROTEIN SFT2C"/>
    <property type="match status" value="1"/>
</dbReference>
<evidence type="ECO:0000256" key="5">
    <source>
        <dbReference type="ARBA" id="ARBA00022927"/>
    </source>
</evidence>
<dbReference type="GO" id="GO:0016192">
    <property type="term" value="P:vesicle-mediated transport"/>
    <property type="evidence" value="ECO:0007669"/>
    <property type="project" value="InterPro"/>
</dbReference>
<dbReference type="InterPro" id="IPR011691">
    <property type="entry name" value="Vesicle_transpt_SFT2"/>
</dbReference>
<dbReference type="GO" id="GO:0012505">
    <property type="term" value="C:endomembrane system"/>
    <property type="evidence" value="ECO:0007669"/>
    <property type="project" value="UniProtKB-ARBA"/>
</dbReference>
<dbReference type="AlphaFoldDB" id="A0A8K0EQ16"/>
<keyword evidence="12" id="KW-1185">Reference proteome</keyword>
<evidence type="ECO:0000256" key="1">
    <source>
        <dbReference type="ARBA" id="ARBA00003566"/>
    </source>
</evidence>
<feature type="transmembrane region" description="Helical" evidence="9">
    <location>
        <begin position="151"/>
        <end position="168"/>
    </location>
</feature>
<organism evidence="11 12">
    <name type="scientific">Branchiostoma lanceolatum</name>
    <name type="common">Common lancelet</name>
    <name type="synonym">Amphioxus lanceolatum</name>
    <dbReference type="NCBI Taxonomy" id="7740"/>
    <lineage>
        <taxon>Eukaryota</taxon>
        <taxon>Metazoa</taxon>
        <taxon>Chordata</taxon>
        <taxon>Cephalochordata</taxon>
        <taxon>Leptocardii</taxon>
        <taxon>Amphioxiformes</taxon>
        <taxon>Branchiostomatidae</taxon>
        <taxon>Branchiostoma</taxon>
    </lineage>
</organism>
<dbReference type="EMBL" id="OV696688">
    <property type="protein sequence ID" value="CAH1256879.1"/>
    <property type="molecule type" value="Genomic_DNA"/>
</dbReference>
<evidence type="ECO:0000256" key="7">
    <source>
        <dbReference type="ARBA" id="ARBA00023136"/>
    </source>
</evidence>
<feature type="transmembrane region" description="Helical" evidence="9">
    <location>
        <begin position="86"/>
        <end position="107"/>
    </location>
</feature>
<comment type="function">
    <text evidence="1 9">May be involved in fusion of retrograde transport vesicles derived from an endocytic compartment with the Golgi complex.</text>
</comment>
<evidence type="ECO:0000256" key="3">
    <source>
        <dbReference type="ARBA" id="ARBA00022448"/>
    </source>
</evidence>
<accession>A0A8K0EQ16</accession>
<keyword evidence="5 9" id="KW-0653">Protein transport</keyword>
<dbReference type="GO" id="GO:0015031">
    <property type="term" value="P:protein transport"/>
    <property type="evidence" value="ECO:0007669"/>
    <property type="project" value="UniProtKB-KW"/>
</dbReference>
<feature type="transmembrane region" description="Helical" evidence="9">
    <location>
        <begin position="119"/>
        <end position="139"/>
    </location>
</feature>
<gene>
    <name evidence="11" type="primary">SFT2D3</name>
    <name evidence="11" type="ORF">BLAG_LOCUS14986</name>
</gene>
<protein>
    <recommendedName>
        <fullName evidence="9">Vesicle transport protein</fullName>
    </recommendedName>
</protein>
<feature type="transmembrane region" description="Helical" evidence="9">
    <location>
        <begin position="175"/>
        <end position="196"/>
    </location>
</feature>
<evidence type="ECO:0000256" key="8">
    <source>
        <dbReference type="ARBA" id="ARBA00025800"/>
    </source>
</evidence>
<evidence type="ECO:0000313" key="12">
    <source>
        <dbReference type="Proteomes" id="UP000838412"/>
    </source>
</evidence>
<evidence type="ECO:0000256" key="4">
    <source>
        <dbReference type="ARBA" id="ARBA00022692"/>
    </source>
</evidence>
<feature type="compositionally biased region" description="Polar residues" evidence="10">
    <location>
        <begin position="18"/>
        <end position="39"/>
    </location>
</feature>
<keyword evidence="6 9" id="KW-1133">Transmembrane helix</keyword>
<comment type="subcellular location">
    <subcellularLocation>
        <location evidence="2 9">Membrane</location>
        <topology evidence="2 9">Multi-pass membrane protein</topology>
    </subcellularLocation>
</comment>
<evidence type="ECO:0000313" key="11">
    <source>
        <dbReference type="EMBL" id="CAH1256879.1"/>
    </source>
</evidence>
<feature type="region of interest" description="Disordered" evidence="10">
    <location>
        <begin position="16"/>
        <end position="40"/>
    </location>
</feature>
<dbReference type="GO" id="GO:0005737">
    <property type="term" value="C:cytoplasm"/>
    <property type="evidence" value="ECO:0007669"/>
    <property type="project" value="UniProtKB-ARBA"/>
</dbReference>
<evidence type="ECO:0000256" key="6">
    <source>
        <dbReference type="ARBA" id="ARBA00022989"/>
    </source>
</evidence>
<evidence type="ECO:0000256" key="2">
    <source>
        <dbReference type="ARBA" id="ARBA00004141"/>
    </source>
</evidence>
<dbReference type="OrthoDB" id="660759at2759"/>
<keyword evidence="3 9" id="KW-0813">Transport</keyword>
<keyword evidence="7 9" id="KW-0472">Membrane</keyword>
<dbReference type="Proteomes" id="UP000838412">
    <property type="component" value="Chromosome 3"/>
</dbReference>
<comment type="similarity">
    <text evidence="8 9">Belongs to the SFT2 family.</text>
</comment>
<proteinExistence type="inferred from homology"/>
<dbReference type="InterPro" id="IPR007305">
    <property type="entry name" value="Vesicle_transpt_Got1/SFT2"/>
</dbReference>
<evidence type="ECO:0000256" key="10">
    <source>
        <dbReference type="SAM" id="MobiDB-lite"/>
    </source>
</evidence>
<keyword evidence="4 9" id="KW-0812">Transmembrane</keyword>
<dbReference type="PANTHER" id="PTHR23137">
    <property type="entry name" value="VESICLE TRANSPORT PROTEIN-RELATED"/>
    <property type="match status" value="1"/>
</dbReference>
<evidence type="ECO:0000256" key="9">
    <source>
        <dbReference type="RuleBase" id="RU363111"/>
    </source>
</evidence>
<dbReference type="GO" id="GO:0016020">
    <property type="term" value="C:membrane"/>
    <property type="evidence" value="ECO:0007669"/>
    <property type="project" value="UniProtKB-SubCell"/>
</dbReference>
<name>A0A8K0EQ16_BRALA</name>
<sequence length="224" mass="24496">MAELNASLKAYLAESRNKNGSKNKSPTDSTTNGSLSNGLGTWAPKLPSFLGGQKDEEAQAENGSNGWFGQAQKDPCCPSLTRTQRIMGFMLCLCAGLFCFSLAAMYAPVMILKARKFSLLYTMGSLFFIGSFSLLWGPYNHMKHLLSSERLPFTTAYFGSMFATLYFAMVKQSTILTTIFAVIQIIALLWYVASYIPGGQTGLKFFTRLFSSAASKAVKSTIPV</sequence>